<evidence type="ECO:0000313" key="2">
    <source>
        <dbReference type="Proteomes" id="UP001170954"/>
    </source>
</evidence>
<reference evidence="1" key="2">
    <citation type="journal article" date="2022" name="Sci. Total Environ.">
        <title>Prevalence, transmission, and molecular epidemiology of tet(X)-positive bacteria among humans, animals, and environmental niches in China: An epidemiological, and genomic-based study.</title>
        <authorList>
            <person name="Dong N."/>
            <person name="Zeng Y."/>
            <person name="Cai C."/>
            <person name="Sun C."/>
            <person name="Lu J."/>
            <person name="Liu C."/>
            <person name="Zhou H."/>
            <person name="Sun Q."/>
            <person name="Shu L."/>
            <person name="Wang H."/>
            <person name="Wang Y."/>
            <person name="Wang S."/>
            <person name="Wu C."/>
            <person name="Chan E.W."/>
            <person name="Chen G."/>
            <person name="Shen Z."/>
            <person name="Chen S."/>
            <person name="Zhang R."/>
        </authorList>
    </citation>
    <scope>NUCLEOTIDE SEQUENCE</scope>
    <source>
        <strain evidence="1">R1692</strain>
    </source>
</reference>
<protein>
    <submittedName>
        <fullName evidence="1">Uncharacterized protein</fullName>
    </submittedName>
</protein>
<gene>
    <name evidence="1" type="ORF">HX018_07425</name>
</gene>
<dbReference type="Pfam" id="PF15421">
    <property type="entry name" value="Polysacc_deac_3"/>
    <property type="match status" value="1"/>
</dbReference>
<keyword evidence="2" id="KW-1185">Reference proteome</keyword>
<dbReference type="EMBL" id="JACAGK010000016">
    <property type="protein sequence ID" value="MDM1048064.1"/>
    <property type="molecule type" value="Genomic_DNA"/>
</dbReference>
<organism evidence="1 2">
    <name type="scientific">Sphingobacterium hotanense</name>
    <dbReference type="NCBI Taxonomy" id="649196"/>
    <lineage>
        <taxon>Bacteria</taxon>
        <taxon>Pseudomonadati</taxon>
        <taxon>Bacteroidota</taxon>
        <taxon>Sphingobacteriia</taxon>
        <taxon>Sphingobacteriales</taxon>
        <taxon>Sphingobacteriaceae</taxon>
        <taxon>Sphingobacterium</taxon>
    </lineage>
</organism>
<dbReference type="InterPro" id="IPR032762">
    <property type="entry name" value="Polysacc_deac_3"/>
</dbReference>
<dbReference type="RefSeq" id="WP_286651024.1">
    <property type="nucleotide sequence ID" value="NZ_JACAGK010000016.1"/>
</dbReference>
<proteinExistence type="predicted"/>
<dbReference type="Proteomes" id="UP001170954">
    <property type="component" value="Unassembled WGS sequence"/>
</dbReference>
<accession>A0ABT7NLG2</accession>
<name>A0ABT7NLG2_9SPHI</name>
<evidence type="ECO:0000313" key="1">
    <source>
        <dbReference type="EMBL" id="MDM1048064.1"/>
    </source>
</evidence>
<reference evidence="1" key="1">
    <citation type="submission" date="2020-06" db="EMBL/GenBank/DDBJ databases">
        <authorList>
            <person name="Dong N."/>
        </authorList>
    </citation>
    <scope>NUCLEOTIDE SEQUENCE</scope>
    <source>
        <strain evidence="1">R1692</strain>
    </source>
</reference>
<comment type="caution">
    <text evidence="1">The sequence shown here is derived from an EMBL/GenBank/DDBJ whole genome shotgun (WGS) entry which is preliminary data.</text>
</comment>
<sequence>MSELVFINGLGTQASWGLILEEGNYPQLLKTPKFKEVYTYKWPDHDGEEYDSSTPRVKEVQDYNISFIVQTDTKLEMLRKYEELLEVLSASNGAIFHFPEIGRTFVLHLIEISEWQDVDFYMGKAKIVLSLRNRHEKAKRPALPPTNLIYLEQERAIDFTFNESYLNIYDYQFTLNAGETWNSLVNKPLNIGVTGYLANNIGIRVKESESNYSSSAIYYAQSIKGFVAPPTNFAYSPDSRRMNFTLASGITNLQSYELSWDNGLTWSNLVSKPFEVPNANYPANAIRLRVKESELNYASSELKYGSAIEKSENLVSFSIDLPEHINPGDVELSFPRLKFNKKFIFSYITDDSCSIYQFLFSGINKRFIATGNSSNYFHLNFPKSPYFEEGFTPEYPLQFSDGAGNMRRFATAVSVWPDKLVDESRGIGADVGMYWPWMSEKEFKLFRDFGYSVMYHDLTGYNGATVNQENFNAWFADTKSKFLEYLNDSPKTLAEPNGDHRYLHYSQEVSDLVLNTAQSGDSLIKKAYPHRSNFTLNKSMIAVERWFAGAADYSQQVFNALNAFNSTNDVDTIYWLIGSAHKSSFWEYELFKRINDHFGSIGSDRVWFATPDEVFEYWYLTNNAIVTKSVEGQKVTFNISMPKMPRFWFQEISCLLTGISQTAGLSINSNTEGLSYAVNGERLLVNLNFNKLTTLAEKYTSIFETSPNADYAYDDALYMISQLKPSLRQPYLSRINVFTSPPIFTELNINGGSSETQQDTVQLTFKYNGTVPSEFMASERSDFMDANWRAYETPVSFVLSSTFGEKNIFVKLRNTYGESEVLTAQIKRAKPSLVLNSISAPAQISENPVPITLNYSGIPTHYRLAPTNNFDGIAWLDLTNNIVPFATQAPFGQKTVYAQLQDAQESKVSAVVSTAFEFVDATSAILNSVIINDGDPDAASGDILVKLNTVNQIDEFRIGKLPDLSDASWQNWTGDLITYNTGSSLGLLTLYAQVRNSVSSSSIKNDSINILEPVTLSALVLAGGEEHYAGLNPSVNFAVTQGTPSHYRLSENELSLTTAAWIPMRENIRFEFSSLGSKTLFGQVKNSISESLIKSDTVILTEPPVSALIGWNNGVNNNNAKVVSNGMTTNQMNLATYSGYAAQQLVDTSGAILTGWFLNLQSDFYQNNAVFKGAFVGTNANFNASVASGQYSLDVMKANKTASTYGAEADGKKARVSFSLPVGSYKMNILWNTGSSNFTLTTDATRAQCFYAVFQGETELDRTICSTTAGFTGLNNQDFNAQLEFTVVNAATPVDLGWWSTSLNNRPGVNLIQIIKVN</sequence>